<dbReference type="InterPro" id="IPR035903">
    <property type="entry name" value="HesB-like_dom_sf"/>
</dbReference>
<accession>A0A832J3P2</accession>
<dbReference type="EMBL" id="DRNF01000248">
    <property type="protein sequence ID" value="HHJ80759.1"/>
    <property type="molecule type" value="Genomic_DNA"/>
</dbReference>
<name>A0A832J3P2_9GAMM</name>
<dbReference type="Proteomes" id="UP000885832">
    <property type="component" value="Unassembled WGS sequence"/>
</dbReference>
<reference evidence="1" key="1">
    <citation type="journal article" date="2020" name="mSystems">
        <title>Genome- and Community-Level Interaction Insights into Carbon Utilization and Element Cycling Functions of Hydrothermarchaeota in Hydrothermal Sediment.</title>
        <authorList>
            <person name="Zhou Z."/>
            <person name="Liu Y."/>
            <person name="Xu W."/>
            <person name="Pan J."/>
            <person name="Luo Z.H."/>
            <person name="Li M."/>
        </authorList>
    </citation>
    <scope>NUCLEOTIDE SEQUENCE [LARGE SCALE GENOMIC DNA]</scope>
    <source>
        <strain evidence="1">HyVt-505</strain>
    </source>
</reference>
<sequence length="53" mass="5801">MTNATENLENDSPVTFFDSAVNKVRELIDEEGNDALKLRIYITGGGCSGFQYG</sequence>
<feature type="non-terminal residue" evidence="1">
    <location>
        <position position="53"/>
    </location>
</feature>
<dbReference type="AlphaFoldDB" id="A0A832J3P2"/>
<protein>
    <submittedName>
        <fullName evidence="1">Iron-sulfur cluster insertion protein ErpA</fullName>
    </submittedName>
</protein>
<evidence type="ECO:0000313" key="1">
    <source>
        <dbReference type="EMBL" id="HHJ80759.1"/>
    </source>
</evidence>
<proteinExistence type="predicted"/>
<gene>
    <name evidence="1" type="ORF">ENJ65_03905</name>
</gene>
<dbReference type="Gene3D" id="2.60.300.12">
    <property type="entry name" value="HesB-like domain"/>
    <property type="match status" value="1"/>
</dbReference>
<comment type="caution">
    <text evidence="1">The sequence shown here is derived from an EMBL/GenBank/DDBJ whole genome shotgun (WGS) entry which is preliminary data.</text>
</comment>
<dbReference type="SUPFAM" id="SSF89360">
    <property type="entry name" value="HesB-like domain"/>
    <property type="match status" value="1"/>
</dbReference>
<organism evidence="1">
    <name type="scientific">Candidatus Tenderia electrophaga</name>
    <dbReference type="NCBI Taxonomy" id="1748243"/>
    <lineage>
        <taxon>Bacteria</taxon>
        <taxon>Pseudomonadati</taxon>
        <taxon>Pseudomonadota</taxon>
        <taxon>Gammaproteobacteria</taxon>
        <taxon>Candidatus Tenderiales</taxon>
        <taxon>Candidatus Tenderiaceae</taxon>
        <taxon>Candidatus Tenderia</taxon>
    </lineage>
</organism>